<evidence type="ECO:0000256" key="4">
    <source>
        <dbReference type="ARBA" id="ARBA00022695"/>
    </source>
</evidence>
<dbReference type="EC" id="2.7.7.6" evidence="8"/>
<evidence type="ECO:0000313" key="10">
    <source>
        <dbReference type="Proteomes" id="UP000722459"/>
    </source>
</evidence>
<comment type="caution">
    <text evidence="9">The sequence shown here is derived from an EMBL/GenBank/DDBJ whole genome shotgun (WGS) entry which is preliminary data.</text>
</comment>
<comment type="subunit">
    <text evidence="8">Part of the RNA polymerase complex.</text>
</comment>
<dbReference type="SUPFAM" id="SSF63393">
    <property type="entry name" value="RNA polymerase subunits"/>
    <property type="match status" value="1"/>
</dbReference>
<keyword evidence="7 8" id="KW-0804">Transcription</keyword>
<evidence type="ECO:0000256" key="5">
    <source>
        <dbReference type="ARBA" id="ARBA00022723"/>
    </source>
</evidence>
<comment type="function">
    <text evidence="8">DNA-dependent RNA polymerase (RNAP) catalyzes the transcription of DNA into RNA using the four ribonucleoside triphosphates as substrates.</text>
</comment>
<dbReference type="GO" id="GO:0003677">
    <property type="term" value="F:DNA binding"/>
    <property type="evidence" value="ECO:0007669"/>
    <property type="project" value="InterPro"/>
</dbReference>
<dbReference type="AlphaFoldDB" id="A0A8T5GEC4"/>
<evidence type="ECO:0000256" key="1">
    <source>
        <dbReference type="ARBA" id="ARBA00022478"/>
    </source>
</evidence>
<dbReference type="Proteomes" id="UP000722459">
    <property type="component" value="Unassembled WGS sequence"/>
</dbReference>
<organism evidence="9 10">
    <name type="scientific">Candidatus Iainarchaeum sp</name>
    <dbReference type="NCBI Taxonomy" id="3101447"/>
    <lineage>
        <taxon>Archaea</taxon>
        <taxon>Candidatus Iainarchaeota</taxon>
        <taxon>Candidatus Iainarchaeia</taxon>
        <taxon>Candidatus Iainarchaeales</taxon>
        <taxon>Candidatus Iainarchaeaceae</taxon>
        <taxon>Candidatus Iainarchaeum</taxon>
    </lineage>
</organism>
<evidence type="ECO:0000256" key="3">
    <source>
        <dbReference type="ARBA" id="ARBA00022679"/>
    </source>
</evidence>
<keyword evidence="2 8" id="KW-0963">Cytoplasm</keyword>
<dbReference type="InterPro" id="IPR029040">
    <property type="entry name" value="RPABC4/Spt4"/>
</dbReference>
<protein>
    <recommendedName>
        <fullName evidence="8">DNA-directed RNA polymerase subunit Rpo12</fullName>
        <ecNumber evidence="8">2.7.7.6</ecNumber>
    </recommendedName>
    <alternativeName>
        <fullName evidence="8">DNA-directed RNA polymerase subunit P</fullName>
    </alternativeName>
</protein>
<evidence type="ECO:0000256" key="8">
    <source>
        <dbReference type="HAMAP-Rule" id="MF_00615"/>
    </source>
</evidence>
<dbReference type="InterPro" id="IPR023464">
    <property type="entry name" value="Rpo12"/>
</dbReference>
<dbReference type="SMART" id="SM00659">
    <property type="entry name" value="RPOLCX"/>
    <property type="match status" value="1"/>
</dbReference>
<keyword evidence="4 8" id="KW-0548">Nucleotidyltransferase</keyword>
<dbReference type="GO" id="GO:0006351">
    <property type="term" value="P:DNA-templated transcription"/>
    <property type="evidence" value="ECO:0007669"/>
    <property type="project" value="UniProtKB-UniRule"/>
</dbReference>
<dbReference type="Gene3D" id="2.20.28.30">
    <property type="entry name" value="RNA polymerase ii, chain L"/>
    <property type="match status" value="1"/>
</dbReference>
<feature type="binding site" evidence="8">
    <location>
        <position position="8"/>
    </location>
    <ligand>
        <name>Zn(2+)</name>
        <dbReference type="ChEBI" id="CHEBI:29105"/>
    </ligand>
</feature>
<dbReference type="GO" id="GO:0000428">
    <property type="term" value="C:DNA-directed RNA polymerase complex"/>
    <property type="evidence" value="ECO:0007669"/>
    <property type="project" value="UniProtKB-KW"/>
</dbReference>
<feature type="binding site" evidence="8">
    <location>
        <position position="22"/>
    </location>
    <ligand>
        <name>Zn(2+)</name>
        <dbReference type="ChEBI" id="CHEBI:29105"/>
    </ligand>
</feature>
<evidence type="ECO:0000256" key="7">
    <source>
        <dbReference type="ARBA" id="ARBA00023163"/>
    </source>
</evidence>
<sequence length="44" mass="5088">MSYRCAKCGKEIENIEDGMVRCQSCGHRILYKKRDPIAKTIKVD</sequence>
<gene>
    <name evidence="8 9" type="primary">rpoP</name>
    <name evidence="8" type="synonym">rpo12</name>
    <name evidence="9" type="ORF">HON47_00485</name>
</gene>
<keyword evidence="1 8" id="KW-0240">DNA-directed RNA polymerase</keyword>
<dbReference type="EMBL" id="JABJNZ010000012">
    <property type="protein sequence ID" value="MBT4870037.1"/>
    <property type="molecule type" value="Genomic_DNA"/>
</dbReference>
<feature type="binding site" evidence="8">
    <location>
        <position position="25"/>
    </location>
    <ligand>
        <name>Zn(2+)</name>
        <dbReference type="ChEBI" id="CHEBI:29105"/>
    </ligand>
</feature>
<comment type="subcellular location">
    <subcellularLocation>
        <location evidence="8">Cytoplasm</location>
    </subcellularLocation>
</comment>
<comment type="cofactor">
    <cofactor evidence="8">
        <name>Zn(2+)</name>
        <dbReference type="ChEBI" id="CHEBI:29105"/>
    </cofactor>
    <text evidence="8">Binds 1 zinc ion.</text>
</comment>
<comment type="catalytic activity">
    <reaction evidence="8">
        <text>RNA(n) + a ribonucleoside 5'-triphosphate = RNA(n+1) + diphosphate</text>
        <dbReference type="Rhea" id="RHEA:21248"/>
        <dbReference type="Rhea" id="RHEA-COMP:14527"/>
        <dbReference type="Rhea" id="RHEA-COMP:17342"/>
        <dbReference type="ChEBI" id="CHEBI:33019"/>
        <dbReference type="ChEBI" id="CHEBI:61557"/>
        <dbReference type="ChEBI" id="CHEBI:140395"/>
        <dbReference type="EC" id="2.7.7.6"/>
    </reaction>
</comment>
<keyword evidence="5 8" id="KW-0479">Metal-binding</keyword>
<dbReference type="Pfam" id="PF03604">
    <property type="entry name" value="Zn_ribbon_RPAB4"/>
    <property type="match status" value="1"/>
</dbReference>
<accession>A0A8T5GEC4</accession>
<evidence type="ECO:0000256" key="2">
    <source>
        <dbReference type="ARBA" id="ARBA00022490"/>
    </source>
</evidence>
<keyword evidence="3 8" id="KW-0808">Transferase</keyword>
<name>A0A8T5GEC4_9ARCH</name>
<evidence type="ECO:0000313" key="9">
    <source>
        <dbReference type="EMBL" id="MBT4870037.1"/>
    </source>
</evidence>
<dbReference type="HAMAP" id="MF_00615">
    <property type="entry name" value="RNApol_arch_Rpo12"/>
    <property type="match status" value="1"/>
</dbReference>
<evidence type="ECO:0000256" key="6">
    <source>
        <dbReference type="ARBA" id="ARBA00022833"/>
    </source>
</evidence>
<dbReference type="GO" id="GO:0003899">
    <property type="term" value="F:DNA-directed RNA polymerase activity"/>
    <property type="evidence" value="ECO:0007669"/>
    <property type="project" value="UniProtKB-UniRule"/>
</dbReference>
<dbReference type="GO" id="GO:0005737">
    <property type="term" value="C:cytoplasm"/>
    <property type="evidence" value="ECO:0007669"/>
    <property type="project" value="UniProtKB-SubCell"/>
</dbReference>
<reference evidence="9" key="1">
    <citation type="journal article" date="2021" name="ISME J.">
        <title>Mercury methylation by metabolically versatile and cosmopolitan marine bacteria.</title>
        <authorList>
            <person name="Lin H."/>
            <person name="Ascher D.B."/>
            <person name="Myung Y."/>
            <person name="Lamborg C.H."/>
            <person name="Hallam S.J."/>
            <person name="Gionfriddo C.M."/>
            <person name="Holt K.E."/>
            <person name="Moreau J.W."/>
        </authorList>
    </citation>
    <scope>NUCLEOTIDE SEQUENCE</scope>
    <source>
        <strain evidence="9">SI075_bin30</strain>
    </source>
</reference>
<keyword evidence="6 8" id="KW-0862">Zinc</keyword>
<proteinExistence type="inferred from homology"/>
<dbReference type="GO" id="GO:0008270">
    <property type="term" value="F:zinc ion binding"/>
    <property type="evidence" value="ECO:0007669"/>
    <property type="project" value="UniProtKB-UniRule"/>
</dbReference>
<comment type="similarity">
    <text evidence="8">Belongs to the archaeal Rpo12/eukaryotic RPC10 RNA polymerase subunit family.</text>
</comment>
<dbReference type="InterPro" id="IPR006591">
    <property type="entry name" value="RNAP_P/RPABC4"/>
</dbReference>